<comment type="caution">
    <text evidence="2">The sequence shown here is derived from an EMBL/GenBank/DDBJ whole genome shotgun (WGS) entry which is preliminary data.</text>
</comment>
<name>A0A0F0LZS4_9MICO</name>
<keyword evidence="3" id="KW-1185">Reference proteome</keyword>
<reference evidence="1 4" key="2">
    <citation type="journal article" date="2018" name="Nat. Biotechnol.">
        <title>A standardized bacterial taxonomy based on genome phylogeny substantially revises the tree of life.</title>
        <authorList>
            <person name="Parks D.H."/>
            <person name="Chuvochina M."/>
            <person name="Waite D.W."/>
            <person name="Rinke C."/>
            <person name="Skarshewski A."/>
            <person name="Chaumeil P.A."/>
            <person name="Hugenholtz P."/>
        </authorList>
    </citation>
    <scope>NUCLEOTIDE SEQUENCE [LARGE SCALE GENOMIC DNA]</scope>
    <source>
        <strain evidence="1">UBA9152</strain>
    </source>
</reference>
<dbReference type="Proteomes" id="UP000033451">
    <property type="component" value="Unassembled WGS sequence"/>
</dbReference>
<proteinExistence type="predicted"/>
<dbReference type="OrthoDB" id="4244301at2"/>
<organism evidence="2 3">
    <name type="scientific">Microbacterium ginsengisoli</name>
    <dbReference type="NCBI Taxonomy" id="400772"/>
    <lineage>
        <taxon>Bacteria</taxon>
        <taxon>Bacillati</taxon>
        <taxon>Actinomycetota</taxon>
        <taxon>Actinomycetes</taxon>
        <taxon>Micrococcales</taxon>
        <taxon>Microbacteriaceae</taxon>
        <taxon>Microbacterium</taxon>
    </lineage>
</organism>
<dbReference type="AlphaFoldDB" id="A0A0F0LZS4"/>
<dbReference type="STRING" id="400772.RR49_00595"/>
<dbReference type="PATRIC" id="fig|400772.4.peg.629"/>
<evidence type="ECO:0000313" key="3">
    <source>
        <dbReference type="Proteomes" id="UP000033451"/>
    </source>
</evidence>
<gene>
    <name evidence="1" type="ORF">DCP95_00745</name>
    <name evidence="2" type="ORF">RR49_00595</name>
</gene>
<dbReference type="RefSeq" id="WP_045246583.1">
    <property type="nucleotide sequence ID" value="NZ_JYIY01000059.1"/>
</dbReference>
<evidence type="ECO:0000313" key="2">
    <source>
        <dbReference type="EMBL" id="KJL39021.1"/>
    </source>
</evidence>
<reference evidence="2 3" key="1">
    <citation type="submission" date="2015-02" db="EMBL/GenBank/DDBJ databases">
        <title>Draft genome sequences of ten Microbacterium spp. with emphasis on heavy metal contaminated environments.</title>
        <authorList>
            <person name="Corretto E."/>
        </authorList>
    </citation>
    <scope>NUCLEOTIDE SEQUENCE [LARGE SCALE GENOMIC DNA]</scope>
    <source>
        <strain evidence="2 3">DSM 18659</strain>
    </source>
</reference>
<dbReference type="Proteomes" id="UP000257479">
    <property type="component" value="Unassembled WGS sequence"/>
</dbReference>
<evidence type="ECO:0000313" key="4">
    <source>
        <dbReference type="Proteomes" id="UP000257479"/>
    </source>
</evidence>
<accession>A0A0F0LZS4</accession>
<dbReference type="EMBL" id="DMNG01000011">
    <property type="protein sequence ID" value="HAN23087.1"/>
    <property type="molecule type" value="Genomic_DNA"/>
</dbReference>
<sequence length="174" mass="19819">MNKYGQMALEHWQATAPSRVAELSDPATFFETLGLEMQAQVTNLASMLAGSDRQGETFLQKVARLTAARRQAEEVVMSQLAWVTDPSLPLDQAREEWEQTRPSDENLVLWAERMQDCPDSMPSSVELEEMAKTWALPVEFLLELVATEPPREYMRANRATLAEAATIRFFRELR</sequence>
<evidence type="ECO:0000313" key="1">
    <source>
        <dbReference type="EMBL" id="HAN23087.1"/>
    </source>
</evidence>
<dbReference type="EMBL" id="JYIY01000059">
    <property type="protein sequence ID" value="KJL39021.1"/>
    <property type="molecule type" value="Genomic_DNA"/>
</dbReference>
<protein>
    <submittedName>
        <fullName evidence="2">Uncharacterized protein</fullName>
    </submittedName>
</protein>